<dbReference type="EMBL" id="QGMZ01000018">
    <property type="protein sequence ID" value="PWR73669.1"/>
    <property type="molecule type" value="Genomic_DNA"/>
</dbReference>
<dbReference type="InterPro" id="IPR036105">
    <property type="entry name" value="DiNase_FeMo-co_biosyn_sf"/>
</dbReference>
<dbReference type="PANTHER" id="PTHR42983:SF1">
    <property type="entry name" value="IRON-MOLYBDENUM PROTEIN"/>
    <property type="match status" value="1"/>
</dbReference>
<dbReference type="SUPFAM" id="SSF53146">
    <property type="entry name" value="Nitrogenase accessory factor-like"/>
    <property type="match status" value="1"/>
</dbReference>
<dbReference type="InterPro" id="IPR003731">
    <property type="entry name" value="Di-Nase_FeMo-co_biosynth"/>
</dbReference>
<dbReference type="CDD" id="cd00851">
    <property type="entry name" value="MTH1175"/>
    <property type="match status" value="1"/>
</dbReference>
<dbReference type="InterPro" id="IPR033913">
    <property type="entry name" value="MTH1175_dom"/>
</dbReference>
<dbReference type="OrthoDB" id="85838at2157"/>
<gene>
    <name evidence="2" type="ORF">DLD82_10400</name>
</gene>
<name>A0A2V2N1N2_9EURY</name>
<reference evidence="2 3" key="1">
    <citation type="submission" date="2018-05" db="EMBL/GenBank/DDBJ databases">
        <title>Draft genome of Methanospirillum stamsii Pt1.</title>
        <authorList>
            <person name="Dueholm M.S."/>
            <person name="Nielsen P.H."/>
            <person name="Bakmann L.F."/>
            <person name="Otzen D.E."/>
        </authorList>
    </citation>
    <scope>NUCLEOTIDE SEQUENCE [LARGE SCALE GENOMIC DNA]</scope>
    <source>
        <strain evidence="2 3">Pt1</strain>
    </source>
</reference>
<proteinExistence type="predicted"/>
<evidence type="ECO:0000313" key="3">
    <source>
        <dbReference type="Proteomes" id="UP000245934"/>
    </source>
</evidence>
<dbReference type="Proteomes" id="UP000245934">
    <property type="component" value="Unassembled WGS sequence"/>
</dbReference>
<sequence>MKIAIACDGKNVSAHFGHCEGYAVYNATDSVIEYSETLQSPGHEPGRLPVFLAEHGINLIIAGGMGARAVQLFNDNNIEVIIGVSGPVDLAAQDYVAGKLKSTGSICTQHEHDCSGH</sequence>
<keyword evidence="3" id="KW-1185">Reference proteome</keyword>
<feature type="domain" description="Dinitrogenase iron-molybdenum cofactor biosynthesis" evidence="1">
    <location>
        <begin position="8"/>
        <end position="96"/>
    </location>
</feature>
<evidence type="ECO:0000259" key="1">
    <source>
        <dbReference type="Pfam" id="PF02579"/>
    </source>
</evidence>
<accession>A0A2V2N1N2</accession>
<protein>
    <submittedName>
        <fullName evidence="2">Dinitrogenase iron-molybdenum cofactor</fullName>
    </submittedName>
</protein>
<evidence type="ECO:0000313" key="2">
    <source>
        <dbReference type="EMBL" id="PWR73669.1"/>
    </source>
</evidence>
<dbReference type="Pfam" id="PF02579">
    <property type="entry name" value="Nitro_FeMo-Co"/>
    <property type="match status" value="1"/>
</dbReference>
<organism evidence="2 3">
    <name type="scientific">Methanospirillum stamsii</name>
    <dbReference type="NCBI Taxonomy" id="1277351"/>
    <lineage>
        <taxon>Archaea</taxon>
        <taxon>Methanobacteriati</taxon>
        <taxon>Methanobacteriota</taxon>
        <taxon>Stenosarchaea group</taxon>
        <taxon>Methanomicrobia</taxon>
        <taxon>Methanomicrobiales</taxon>
        <taxon>Methanospirillaceae</taxon>
        <taxon>Methanospirillum</taxon>
    </lineage>
</organism>
<comment type="caution">
    <text evidence="2">The sequence shown here is derived from an EMBL/GenBank/DDBJ whole genome shotgun (WGS) entry which is preliminary data.</text>
</comment>
<dbReference type="AlphaFoldDB" id="A0A2V2N1N2"/>
<dbReference type="Gene3D" id="3.30.420.130">
    <property type="entry name" value="Dinitrogenase iron-molybdenum cofactor biosynthesis domain"/>
    <property type="match status" value="1"/>
</dbReference>
<dbReference type="PANTHER" id="PTHR42983">
    <property type="entry name" value="DINITROGENASE IRON-MOLYBDENUM COFACTOR PROTEIN-RELATED"/>
    <property type="match status" value="1"/>
</dbReference>